<dbReference type="EMBL" id="SGPM01000679">
    <property type="protein sequence ID" value="THH17102.1"/>
    <property type="molecule type" value="Genomic_DNA"/>
</dbReference>
<evidence type="ECO:0000313" key="1">
    <source>
        <dbReference type="EMBL" id="THH17102.1"/>
    </source>
</evidence>
<sequence>MTRWLERREKIFRHERYIVWCLAGRPRLLASHLADSDSQQPADRLKMTKHPSKRTVRIEKLVADYGATFFEDALARYAVQHCNPEYTRAQIERASGDIVVPCRSIPVYHKAKFWLGDQQNHRLSSNEWDVVHATPSRLDIRGRTVDGEFDTVIVNDGNGLYSGVAGYRVAQVRVIFTLPPRAAPIFATAIHPPPKFLAYVEWFTPFTVADPNHPRFLIAVTEIHGTFTYD</sequence>
<gene>
    <name evidence="1" type="ORF">EUX98_g9193</name>
</gene>
<comment type="caution">
    <text evidence="1">The sequence shown here is derived from an EMBL/GenBank/DDBJ whole genome shotgun (WGS) entry which is preliminary data.</text>
</comment>
<organism evidence="1 2">
    <name type="scientific">Antrodiella citrinella</name>
    <dbReference type="NCBI Taxonomy" id="2447956"/>
    <lineage>
        <taxon>Eukaryota</taxon>
        <taxon>Fungi</taxon>
        <taxon>Dikarya</taxon>
        <taxon>Basidiomycota</taxon>
        <taxon>Agaricomycotina</taxon>
        <taxon>Agaricomycetes</taxon>
        <taxon>Polyporales</taxon>
        <taxon>Steccherinaceae</taxon>
        <taxon>Antrodiella</taxon>
    </lineage>
</organism>
<accession>A0A4S4LX62</accession>
<evidence type="ECO:0000313" key="2">
    <source>
        <dbReference type="Proteomes" id="UP000308730"/>
    </source>
</evidence>
<name>A0A4S4LX62_9APHY</name>
<dbReference type="Proteomes" id="UP000308730">
    <property type="component" value="Unassembled WGS sequence"/>
</dbReference>
<dbReference type="AlphaFoldDB" id="A0A4S4LX62"/>
<protein>
    <submittedName>
        <fullName evidence="1">Uncharacterized protein</fullName>
    </submittedName>
</protein>
<keyword evidence="2" id="KW-1185">Reference proteome</keyword>
<reference evidence="1 2" key="1">
    <citation type="submission" date="2019-02" db="EMBL/GenBank/DDBJ databases">
        <title>Genome sequencing of the rare red list fungi Antrodiella citrinella (Flaviporus citrinellus).</title>
        <authorList>
            <person name="Buettner E."/>
            <person name="Kellner H."/>
        </authorList>
    </citation>
    <scope>NUCLEOTIDE SEQUENCE [LARGE SCALE GENOMIC DNA]</scope>
    <source>
        <strain evidence="1 2">DSM 108506</strain>
    </source>
</reference>
<proteinExistence type="predicted"/>
<dbReference type="OrthoDB" id="2802053at2759"/>